<evidence type="ECO:0000313" key="1">
    <source>
        <dbReference type="EMBL" id="QEW05445.1"/>
    </source>
</evidence>
<dbReference type="InterPro" id="IPR014949">
    <property type="entry name" value="DUF1820"/>
</dbReference>
<dbReference type="RefSeq" id="WP_151053490.1">
    <property type="nucleotide sequence ID" value="NZ_CP044222.1"/>
</dbReference>
<organism evidence="1 2">
    <name type="scientific">Nitrincola iocasae</name>
    <dbReference type="NCBI Taxonomy" id="2614693"/>
    <lineage>
        <taxon>Bacteria</taxon>
        <taxon>Pseudomonadati</taxon>
        <taxon>Pseudomonadota</taxon>
        <taxon>Gammaproteobacteria</taxon>
        <taxon>Oceanospirillales</taxon>
        <taxon>Oceanospirillaceae</taxon>
        <taxon>Nitrincola</taxon>
    </lineage>
</organism>
<evidence type="ECO:0000313" key="2">
    <source>
        <dbReference type="Proteomes" id="UP000325606"/>
    </source>
</evidence>
<keyword evidence="2" id="KW-1185">Reference proteome</keyword>
<protein>
    <submittedName>
        <fullName evidence="1">DUF1820 family protein</fullName>
    </submittedName>
</protein>
<name>A0A5J6LAC0_9GAMM</name>
<gene>
    <name evidence="1" type="ORF">F5I99_02460</name>
</gene>
<dbReference type="Proteomes" id="UP000325606">
    <property type="component" value="Chromosome"/>
</dbReference>
<sequence>MAAEEPIYRVAFVNQDKVYELYVRHVFQSDLWGFLELEGFVFGSRSELVVDPSEEKLRQQFGEVKRTYVPVHAVIRIDEVRQSGVAKISDAKGTITQFPVMPPKKST</sequence>
<proteinExistence type="predicted"/>
<dbReference type="AlphaFoldDB" id="A0A5J6LAC0"/>
<dbReference type="EMBL" id="CP044222">
    <property type="protein sequence ID" value="QEW05445.1"/>
    <property type="molecule type" value="Genomic_DNA"/>
</dbReference>
<reference evidence="1 2" key="1">
    <citation type="submission" date="2019-09" db="EMBL/GenBank/DDBJ databases">
        <title>Nitrincola iocasae sp. nov., a bacterium isolated from the sediment collected at a cold seep field in South China Sea.</title>
        <authorList>
            <person name="Zhang H."/>
            <person name="Wang H."/>
            <person name="Li C."/>
        </authorList>
    </citation>
    <scope>NUCLEOTIDE SEQUENCE [LARGE SCALE GENOMIC DNA]</scope>
    <source>
        <strain evidence="1 2">KXZD1103</strain>
    </source>
</reference>
<dbReference type="Pfam" id="PF08850">
    <property type="entry name" value="DUF1820"/>
    <property type="match status" value="1"/>
</dbReference>
<dbReference type="KEGG" id="nik:F5I99_02460"/>
<dbReference type="PIRSF" id="PIRSF028538">
    <property type="entry name" value="DUF1820"/>
    <property type="match status" value="1"/>
</dbReference>
<accession>A0A5J6LAC0</accession>